<reference evidence="1 2" key="2">
    <citation type="journal article" date="2022" name="Int. J. Syst. Evol. Microbiol.">
        <title>Strains of Bradyrhizobium barranii sp. nov. associated with legumes native to Canada are symbionts of soybeans and belong to different subspecies (subsp. barranii subsp. nov. and subsp. apii subsp. nov.) and symbiovars (sv. glycinearum and sv. septentrionale).</title>
        <authorList>
            <person name="Bromfield E.S.P."/>
            <person name="Cloutier S."/>
            <person name="Wasai-Hara S."/>
            <person name="Minamisawa K."/>
        </authorList>
    </citation>
    <scope>NUCLEOTIDE SEQUENCE [LARGE SCALE GENOMIC DNA]</scope>
    <source>
        <strain evidence="1 2">323S2</strain>
    </source>
</reference>
<evidence type="ECO:0000313" key="1">
    <source>
        <dbReference type="EMBL" id="UGX96607.1"/>
    </source>
</evidence>
<accession>A0A9X9Z0A2</accession>
<evidence type="ECO:0000313" key="2">
    <source>
        <dbReference type="Proteomes" id="UP000564836"/>
    </source>
</evidence>
<proteinExistence type="predicted"/>
<gene>
    <name evidence="1" type="ORF">G6321_00016265</name>
</gene>
<evidence type="ECO:0008006" key="3">
    <source>
        <dbReference type="Google" id="ProtNLM"/>
    </source>
</evidence>
<dbReference type="RefSeq" id="WP_224517379.1">
    <property type="nucleotide sequence ID" value="NZ_CP088280.1"/>
</dbReference>
<protein>
    <recommendedName>
        <fullName evidence="3">SnoaL-like protein</fullName>
    </recommendedName>
</protein>
<organism evidence="1 2">
    <name type="scientific">Bradyrhizobium barranii subsp. barranii</name>
    <dbReference type="NCBI Taxonomy" id="2823807"/>
    <lineage>
        <taxon>Bacteria</taxon>
        <taxon>Pseudomonadati</taxon>
        <taxon>Pseudomonadota</taxon>
        <taxon>Alphaproteobacteria</taxon>
        <taxon>Hyphomicrobiales</taxon>
        <taxon>Nitrobacteraceae</taxon>
        <taxon>Bradyrhizobium</taxon>
        <taxon>Bradyrhizobium barranii</taxon>
    </lineage>
</organism>
<sequence length="48" mass="5488">MAARFRAPAERRWVFSKDGDGWLCVHSHMSLNRGVPQASHANRPVKAW</sequence>
<dbReference type="EMBL" id="CP088280">
    <property type="protein sequence ID" value="UGX96607.1"/>
    <property type="molecule type" value="Genomic_DNA"/>
</dbReference>
<name>A0A9X9Z0A2_9BRAD</name>
<dbReference type="AlphaFoldDB" id="A0A9X9Z0A2"/>
<reference evidence="1 2" key="1">
    <citation type="journal article" date="2017" name="Syst. Appl. Microbiol.">
        <title>Soybeans inoculated with root zone soils of Canadian native legumes harbour diverse and novel Bradyrhizobium spp. that possess agricultural potential.</title>
        <authorList>
            <person name="Bromfield E.S.P."/>
            <person name="Cloutier S."/>
            <person name="Tambong J.T."/>
            <person name="Tran Thi T.V."/>
        </authorList>
    </citation>
    <scope>NUCLEOTIDE SEQUENCE [LARGE SCALE GENOMIC DNA]</scope>
    <source>
        <strain evidence="1 2">323S2</strain>
    </source>
</reference>
<dbReference type="Proteomes" id="UP000564836">
    <property type="component" value="Chromosome"/>
</dbReference>